<dbReference type="AlphaFoldDB" id="A0A9X3BIW3"/>
<dbReference type="EMBL" id="JAOTIF010000027">
    <property type="protein sequence ID" value="MCU7552037.1"/>
    <property type="molecule type" value="Genomic_DNA"/>
</dbReference>
<organism evidence="1 2">
    <name type="scientific">Paraflavisolibacter caeni</name>
    <dbReference type="NCBI Taxonomy" id="2982496"/>
    <lineage>
        <taxon>Bacteria</taxon>
        <taxon>Pseudomonadati</taxon>
        <taxon>Bacteroidota</taxon>
        <taxon>Chitinophagia</taxon>
        <taxon>Chitinophagales</taxon>
        <taxon>Chitinophagaceae</taxon>
        <taxon>Paraflavisolibacter</taxon>
    </lineage>
</organism>
<keyword evidence="2" id="KW-1185">Reference proteome</keyword>
<evidence type="ECO:0000313" key="2">
    <source>
        <dbReference type="Proteomes" id="UP001155483"/>
    </source>
</evidence>
<dbReference type="Proteomes" id="UP001155483">
    <property type="component" value="Unassembled WGS sequence"/>
</dbReference>
<proteinExistence type="predicted"/>
<reference evidence="1" key="1">
    <citation type="submission" date="2022-09" db="EMBL/GenBank/DDBJ databases">
        <authorList>
            <person name="Yuan C."/>
            <person name="Ke Z."/>
        </authorList>
    </citation>
    <scope>NUCLEOTIDE SEQUENCE</scope>
    <source>
        <strain evidence="1">LB-8</strain>
    </source>
</reference>
<evidence type="ECO:0000313" key="1">
    <source>
        <dbReference type="EMBL" id="MCU7552037.1"/>
    </source>
</evidence>
<accession>A0A9X3BIW3</accession>
<sequence length="316" mass="36425">MKPKASFWQRIGIHDFFLKKGTVDEDKQPAGLTPNDVFKYIVDKFNESITQLSFANRIVFYHEYIIAFNPDDFQEFMDNKKGIFGLIVQESVRSFYEALKNYRTAGKTVEPSSSKWVFRFVSNASYARGDKSFIGKLLPGSQQKDENLRVTFIPRQTGIAQTFDINPDILKGFTFYSEGYYEVPYQEDLVYDEQKQSSSQATAFARLETILPDKAFAGRKLEFMMRHEEIMISGKEETAGTPDIFRIPSDWVNTPHLRIRFNRGEGKFYLASFGEKTIMNEKEVPRSDPAYPNWLELPVNSRLVLNGIVGINIFKA</sequence>
<gene>
    <name evidence="1" type="ORF">OCK74_23150</name>
</gene>
<reference evidence="1" key="2">
    <citation type="submission" date="2023-04" db="EMBL/GenBank/DDBJ databases">
        <title>Paracnuella aquatica gen. nov., sp. nov., a member of the family Chitinophagaceae isolated from a hot spring.</title>
        <authorList>
            <person name="Wang C."/>
        </authorList>
    </citation>
    <scope>NUCLEOTIDE SEQUENCE</scope>
    <source>
        <strain evidence="1">LB-8</strain>
    </source>
</reference>
<protein>
    <submittedName>
        <fullName evidence="1">Uncharacterized protein</fullName>
    </submittedName>
</protein>
<dbReference type="RefSeq" id="WP_279299474.1">
    <property type="nucleotide sequence ID" value="NZ_JAOTIF010000027.1"/>
</dbReference>
<comment type="caution">
    <text evidence="1">The sequence shown here is derived from an EMBL/GenBank/DDBJ whole genome shotgun (WGS) entry which is preliminary data.</text>
</comment>
<name>A0A9X3BIW3_9BACT</name>